<dbReference type="RefSeq" id="WP_338667709.1">
    <property type="nucleotide sequence ID" value="NZ_CP146609.1"/>
</dbReference>
<evidence type="ECO:0000313" key="3">
    <source>
        <dbReference type="EMBL" id="WWX22030.1"/>
    </source>
</evidence>
<dbReference type="PANTHER" id="PTHR45947">
    <property type="entry name" value="SULFOQUINOVOSYL TRANSFERASE SQD2"/>
    <property type="match status" value="1"/>
</dbReference>
<feature type="domain" description="Glycosyltransferase subfamily 4-like N-terminal" evidence="2">
    <location>
        <begin position="23"/>
        <end position="196"/>
    </location>
</feature>
<organism evidence="3 4">
    <name type="scientific">Pseudodesulfovibrio methanolicus</name>
    <dbReference type="NCBI Taxonomy" id="3126690"/>
    <lineage>
        <taxon>Bacteria</taxon>
        <taxon>Pseudomonadati</taxon>
        <taxon>Thermodesulfobacteriota</taxon>
        <taxon>Desulfovibrionia</taxon>
        <taxon>Desulfovibrionales</taxon>
        <taxon>Desulfovibrionaceae</taxon>
    </lineage>
</organism>
<dbReference type="InterPro" id="IPR001296">
    <property type="entry name" value="Glyco_trans_1"/>
</dbReference>
<dbReference type="Proteomes" id="UP001385389">
    <property type="component" value="Chromosome"/>
</dbReference>
<dbReference type="EC" id="2.4.-.-" evidence="3"/>
<feature type="domain" description="Glycosyl transferase family 1" evidence="1">
    <location>
        <begin position="203"/>
        <end position="337"/>
    </location>
</feature>
<proteinExistence type="predicted"/>
<keyword evidence="3" id="KW-0808">Transferase</keyword>
<evidence type="ECO:0000259" key="1">
    <source>
        <dbReference type="Pfam" id="PF00534"/>
    </source>
</evidence>
<dbReference type="Pfam" id="PF13439">
    <property type="entry name" value="Glyco_transf_4"/>
    <property type="match status" value="1"/>
</dbReference>
<keyword evidence="4" id="KW-1185">Reference proteome</keyword>
<name>A0ABZ2ITK9_9BACT</name>
<dbReference type="SUPFAM" id="SSF53756">
    <property type="entry name" value="UDP-Glycosyltransferase/glycogen phosphorylase"/>
    <property type="match status" value="1"/>
</dbReference>
<gene>
    <name evidence="3" type="ORF">V8V93_16495</name>
</gene>
<dbReference type="Pfam" id="PF00534">
    <property type="entry name" value="Glycos_transf_1"/>
    <property type="match status" value="1"/>
</dbReference>
<dbReference type="GO" id="GO:0016757">
    <property type="term" value="F:glycosyltransferase activity"/>
    <property type="evidence" value="ECO:0007669"/>
    <property type="project" value="UniProtKB-KW"/>
</dbReference>
<dbReference type="Gene3D" id="3.40.50.2000">
    <property type="entry name" value="Glycogen Phosphorylase B"/>
    <property type="match status" value="2"/>
</dbReference>
<dbReference type="EMBL" id="CP146609">
    <property type="protein sequence ID" value="WWX22030.1"/>
    <property type="molecule type" value="Genomic_DNA"/>
</dbReference>
<keyword evidence="3" id="KW-0328">Glycosyltransferase</keyword>
<reference evidence="3 4" key="1">
    <citation type="submission" date="2024-03" db="EMBL/GenBank/DDBJ databases">
        <title>Phenotype and Genome Characterization of a Sulfate-Reducing Bacterium Pseudodesulfovibrio sp. strain 5S69, isolated from Petroleum Reservoir in Tatarstan (Russia).</title>
        <authorList>
            <person name="Bidzhieva S.K."/>
            <person name="Kadnikov V."/>
            <person name="Tourova T.P."/>
            <person name="Samigullina S.R."/>
            <person name="Sokolova D.S."/>
            <person name="Poltaraus A.B."/>
            <person name="Avtukh A.N."/>
            <person name="Tereshina V.M."/>
            <person name="Mardanov A.V."/>
            <person name="Nazina T.N."/>
        </authorList>
    </citation>
    <scope>NUCLEOTIDE SEQUENCE [LARGE SCALE GENOMIC DNA]</scope>
    <source>
        <strain evidence="3 4">5S69</strain>
    </source>
</reference>
<evidence type="ECO:0000313" key="4">
    <source>
        <dbReference type="Proteomes" id="UP001385389"/>
    </source>
</evidence>
<dbReference type="InterPro" id="IPR028098">
    <property type="entry name" value="Glyco_trans_4-like_N"/>
</dbReference>
<accession>A0ABZ2ITK9</accession>
<dbReference type="PANTHER" id="PTHR45947:SF3">
    <property type="entry name" value="SULFOQUINOVOSYL TRANSFERASE SQD2"/>
    <property type="match status" value="1"/>
</dbReference>
<protein>
    <submittedName>
        <fullName evidence="3">Glycosyltransferase</fullName>
        <ecNumber evidence="3">2.4.-.-</ecNumber>
    </submittedName>
</protein>
<evidence type="ECO:0000259" key="2">
    <source>
        <dbReference type="Pfam" id="PF13439"/>
    </source>
</evidence>
<dbReference type="InterPro" id="IPR050194">
    <property type="entry name" value="Glycosyltransferase_grp1"/>
</dbReference>
<sequence length="371" mass="41757">MTTVSQHTAKVALVHYWLVNRNGGGERVIEALCELFPQADIFTHCVDPTKLSHTLEQHTIKTTFINRMPFSKRFYKHYLPLMPLALEQVDLSEYDLVISSESGPAKGIIAPATTKHICYCHTPMRYLWDHKDAYLAEANPLIRLFMIPIFHYLRLWDVLSAKRADAIVANSSAVAARIKRWWGCEAEVIPPPVDTEYFKTFINEEPGDYYLFAGRLVRYKRADLAIKACEQLGKRLVVVGQGEEMKALKSMAGPKVEFRGEVEREELARLYAGCQALLFPGEEDFGIVPIETMAAGRPVIAYARGGALDYITDKNGLFFNQDTPESLAKAILRFEADLTFDPITISAQASRFGRDHFKGAFMAAISRVSKG</sequence>